<dbReference type="PANTHER" id="PTHR45973:SF9">
    <property type="entry name" value="LEUCINE-RICH REPEAT-CONTAINING PROTEIN 46"/>
    <property type="match status" value="1"/>
</dbReference>
<keyword evidence="4" id="KW-0969">Cilium</keyword>
<dbReference type="GeneID" id="30994192"/>
<dbReference type="STRING" id="984485.A0A1E4RKT2"/>
<evidence type="ECO:0000256" key="4">
    <source>
        <dbReference type="ARBA" id="ARBA00023069"/>
    </source>
</evidence>
<dbReference type="InterPro" id="IPR032675">
    <property type="entry name" value="LRR_dom_sf"/>
</dbReference>
<dbReference type="InterPro" id="IPR036859">
    <property type="entry name" value="CAP-Gly_dom_sf"/>
</dbReference>
<evidence type="ECO:0000256" key="2">
    <source>
        <dbReference type="ARBA" id="ARBA00022614"/>
    </source>
</evidence>
<evidence type="ECO:0000256" key="5">
    <source>
        <dbReference type="ARBA" id="ARBA00023273"/>
    </source>
</evidence>
<gene>
    <name evidence="7" type="ORF">HYPBUDRAFT_137758</name>
</gene>
<organism evidence="7 8">
    <name type="scientific">Hyphopichia burtonii NRRL Y-1933</name>
    <dbReference type="NCBI Taxonomy" id="984485"/>
    <lineage>
        <taxon>Eukaryota</taxon>
        <taxon>Fungi</taxon>
        <taxon>Dikarya</taxon>
        <taxon>Ascomycota</taxon>
        <taxon>Saccharomycotina</taxon>
        <taxon>Pichiomycetes</taxon>
        <taxon>Debaryomycetaceae</taxon>
        <taxon>Hyphopichia</taxon>
    </lineage>
</organism>
<dbReference type="SMART" id="SM01052">
    <property type="entry name" value="CAP_GLY"/>
    <property type="match status" value="1"/>
</dbReference>
<dbReference type="InterPro" id="IPR001611">
    <property type="entry name" value="Leu-rich_rpt"/>
</dbReference>
<protein>
    <submittedName>
        <fullName evidence="7">L domain-like protein</fullName>
    </submittedName>
</protein>
<dbReference type="SUPFAM" id="SSF52047">
    <property type="entry name" value="RNI-like"/>
    <property type="match status" value="1"/>
</dbReference>
<dbReference type="SUPFAM" id="SSF74924">
    <property type="entry name" value="Cap-Gly domain"/>
    <property type="match status" value="1"/>
</dbReference>
<evidence type="ECO:0000256" key="3">
    <source>
        <dbReference type="ARBA" id="ARBA00022737"/>
    </source>
</evidence>
<dbReference type="InterPro" id="IPR000938">
    <property type="entry name" value="CAP-Gly_domain"/>
</dbReference>
<feature type="domain" description="CAP-Gly" evidence="6">
    <location>
        <begin position="36"/>
        <end position="70"/>
    </location>
</feature>
<keyword evidence="2" id="KW-0433">Leucine-rich repeat</keyword>
<evidence type="ECO:0000259" key="6">
    <source>
        <dbReference type="PROSITE" id="PS50245"/>
    </source>
</evidence>
<dbReference type="PANTHER" id="PTHR45973">
    <property type="entry name" value="PROTEIN PHOSPHATASE 1 REGULATORY SUBUNIT SDS22-RELATED"/>
    <property type="match status" value="1"/>
</dbReference>
<evidence type="ECO:0000313" key="8">
    <source>
        <dbReference type="Proteomes" id="UP000095085"/>
    </source>
</evidence>
<dbReference type="PROSITE" id="PS50245">
    <property type="entry name" value="CAP_GLY_2"/>
    <property type="match status" value="1"/>
</dbReference>
<reference evidence="8" key="1">
    <citation type="submission" date="2016-05" db="EMBL/GenBank/DDBJ databases">
        <title>Comparative genomics of biotechnologically important yeasts.</title>
        <authorList>
            <consortium name="DOE Joint Genome Institute"/>
            <person name="Riley R."/>
            <person name="Haridas S."/>
            <person name="Wolfe K.H."/>
            <person name="Lopes M.R."/>
            <person name="Hittinger C.T."/>
            <person name="Goker M."/>
            <person name="Salamov A."/>
            <person name="Wisecaver J."/>
            <person name="Long T.M."/>
            <person name="Aerts A.L."/>
            <person name="Barry K."/>
            <person name="Choi C."/>
            <person name="Clum A."/>
            <person name="Coughlan A.Y."/>
            <person name="Deshpande S."/>
            <person name="Douglass A.P."/>
            <person name="Hanson S.J."/>
            <person name="Klenk H.-P."/>
            <person name="Labutti K."/>
            <person name="Lapidus A."/>
            <person name="Lindquist E."/>
            <person name="Lipzen A."/>
            <person name="Meier-Kolthoff J.P."/>
            <person name="Ohm R.A."/>
            <person name="Otillar R.P."/>
            <person name="Pangilinan J."/>
            <person name="Peng Y."/>
            <person name="Rokas A."/>
            <person name="Rosa C.A."/>
            <person name="Scheuner C."/>
            <person name="Sibirny A.A."/>
            <person name="Slot J.C."/>
            <person name="Stielow J.B."/>
            <person name="Sun H."/>
            <person name="Kurtzman C.P."/>
            <person name="Blackwell M."/>
            <person name="Grigoriev I.V."/>
            <person name="Jeffries T.W."/>
        </authorList>
    </citation>
    <scope>NUCLEOTIDE SEQUENCE [LARGE SCALE GENOMIC DNA]</scope>
    <source>
        <strain evidence="8">NRRL Y-1933</strain>
    </source>
</reference>
<keyword evidence="3" id="KW-0677">Repeat</keyword>
<keyword evidence="8" id="KW-1185">Reference proteome</keyword>
<dbReference type="RefSeq" id="XP_020076961.1">
    <property type="nucleotide sequence ID" value="XM_020219642.1"/>
</dbReference>
<keyword evidence="5" id="KW-0966">Cell projection</keyword>
<proteinExistence type="predicted"/>
<dbReference type="EMBL" id="KV454540">
    <property type="protein sequence ID" value="ODV67894.1"/>
    <property type="molecule type" value="Genomic_DNA"/>
</dbReference>
<sequence>MFKEYDRISTTDNELATIKYIGKLPESIWGPDVIALGLEWDEAERGKNSGSIEGVSYFKTDIEGAGSFLKSTNKKIVKERYDFIESLIRQYANEENETILNKSIVFGTKIAESYGFHKLNSIQSDFKNLPSISLERKNIYKSFNNIENSKSILANLVNVTNLDLSFNLFNDLNEVWGIIDHLPNLESLNLNGNRFFNRESTPTTIHPKIKRLKLASTNIKTDQVTKLVLPKFVGLRDLSLAGNQFNDADLVDFTTPHLSLEDIDLSYNKMTRIPEFLESCINVHSINLAHNQIKDVQLETNLEKIYHLDIRHNEIQDWTTIDKLSQVLPNLKLLRINGNPIFKDLSIEEMLINLVGRFECQLYKDKSNTRLCKINGSFLNEDEIQNFELYFISKVKLGVYRFNMRSERWNRLMTKYKMAPKPELKPQTIIKNQLSFKKIRLVVHLNEDTKINRVFLIDNTVLRLKGIISKHLRKSILKINIFYFINEFEESKELKIKQYLDDDLALLDSFGFYQQQNLYVSLKEITV</sequence>
<accession>A0A1E4RKT2</accession>
<evidence type="ECO:0000256" key="1">
    <source>
        <dbReference type="ARBA" id="ARBA00004138"/>
    </source>
</evidence>
<dbReference type="Gene3D" id="2.30.30.190">
    <property type="entry name" value="CAP Gly-rich-like domain"/>
    <property type="match status" value="1"/>
</dbReference>
<dbReference type="Gene3D" id="3.80.10.10">
    <property type="entry name" value="Ribonuclease Inhibitor"/>
    <property type="match status" value="3"/>
</dbReference>
<dbReference type="Pfam" id="PF01302">
    <property type="entry name" value="CAP_GLY"/>
    <property type="match status" value="1"/>
</dbReference>
<dbReference type="InterPro" id="IPR050576">
    <property type="entry name" value="Cilia_flagella_integrity"/>
</dbReference>
<comment type="subcellular location">
    <subcellularLocation>
        <location evidence="1">Cell projection</location>
        <location evidence="1">Cilium</location>
    </subcellularLocation>
</comment>
<dbReference type="Proteomes" id="UP000095085">
    <property type="component" value="Unassembled WGS sequence"/>
</dbReference>
<dbReference type="OrthoDB" id="5273213at2759"/>
<dbReference type="PROSITE" id="PS00845">
    <property type="entry name" value="CAP_GLY_1"/>
    <property type="match status" value="1"/>
</dbReference>
<dbReference type="PROSITE" id="PS51450">
    <property type="entry name" value="LRR"/>
    <property type="match status" value="1"/>
</dbReference>
<evidence type="ECO:0000313" key="7">
    <source>
        <dbReference type="EMBL" id="ODV67894.1"/>
    </source>
</evidence>
<dbReference type="AlphaFoldDB" id="A0A1E4RKT2"/>
<name>A0A1E4RKT2_9ASCO</name>